<feature type="signal peptide" evidence="9">
    <location>
        <begin position="1"/>
        <end position="32"/>
    </location>
</feature>
<feature type="transmembrane region" description="Helical" evidence="8">
    <location>
        <begin position="216"/>
        <end position="240"/>
    </location>
</feature>
<keyword evidence="6" id="KW-0653">Protein transport</keyword>
<keyword evidence="9" id="KW-0732">Signal</keyword>
<comment type="subcellular location">
    <subcellularLocation>
        <location evidence="1">Cell membrane</location>
        <topology evidence="1">Multi-pass membrane protein</topology>
    </subcellularLocation>
    <subcellularLocation>
        <location evidence="6">Membrane</location>
        <topology evidence="6">Multi-pass membrane protein</topology>
    </subcellularLocation>
</comment>
<dbReference type="Pfam" id="PF01618">
    <property type="entry name" value="MotA_ExbB"/>
    <property type="match status" value="1"/>
</dbReference>
<feature type="compositionally biased region" description="Low complexity" evidence="7">
    <location>
        <begin position="37"/>
        <end position="55"/>
    </location>
</feature>
<protein>
    <submittedName>
        <fullName evidence="11">MotA/TolQ/ExbB proton channel family protein</fullName>
    </submittedName>
</protein>
<evidence type="ECO:0000256" key="4">
    <source>
        <dbReference type="ARBA" id="ARBA00022989"/>
    </source>
</evidence>
<evidence type="ECO:0000256" key="2">
    <source>
        <dbReference type="ARBA" id="ARBA00022475"/>
    </source>
</evidence>
<dbReference type="PANTHER" id="PTHR30625">
    <property type="entry name" value="PROTEIN TOLQ"/>
    <property type="match status" value="1"/>
</dbReference>
<evidence type="ECO:0000256" key="5">
    <source>
        <dbReference type="ARBA" id="ARBA00023136"/>
    </source>
</evidence>
<keyword evidence="5 8" id="KW-0472">Membrane</keyword>
<evidence type="ECO:0000256" key="7">
    <source>
        <dbReference type="SAM" id="MobiDB-lite"/>
    </source>
</evidence>
<dbReference type="Proteomes" id="UP001225316">
    <property type="component" value="Unassembled WGS sequence"/>
</dbReference>
<keyword evidence="2" id="KW-1003">Cell membrane</keyword>
<dbReference type="EMBL" id="JARXHW010000003">
    <property type="protein sequence ID" value="MDQ8206302.1"/>
    <property type="molecule type" value="Genomic_DNA"/>
</dbReference>
<evidence type="ECO:0000313" key="12">
    <source>
        <dbReference type="Proteomes" id="UP001225316"/>
    </source>
</evidence>
<feature type="domain" description="MotA/TolQ/ExbB proton channel" evidence="10">
    <location>
        <begin position="145"/>
        <end position="250"/>
    </location>
</feature>
<organism evidence="11 12">
    <name type="scientific">Thalassobacterium maritimum</name>
    <dbReference type="NCBI Taxonomy" id="3041265"/>
    <lineage>
        <taxon>Bacteria</taxon>
        <taxon>Pseudomonadati</taxon>
        <taxon>Verrucomicrobiota</taxon>
        <taxon>Opitutia</taxon>
        <taxon>Puniceicoccales</taxon>
        <taxon>Coraliomargaritaceae</taxon>
        <taxon>Thalassobacterium</taxon>
    </lineage>
</organism>
<keyword evidence="12" id="KW-1185">Reference proteome</keyword>
<feature type="chain" id="PRO_5045370829" evidence="9">
    <location>
        <begin position="33"/>
        <end position="290"/>
    </location>
</feature>
<reference evidence="11 12" key="1">
    <citation type="submission" date="2023-04" db="EMBL/GenBank/DDBJ databases">
        <title>A novel bacteria isolated from coastal sediment.</title>
        <authorList>
            <person name="Liu X.-J."/>
            <person name="Du Z.-J."/>
        </authorList>
    </citation>
    <scope>NUCLEOTIDE SEQUENCE [LARGE SCALE GENOMIC DNA]</scope>
    <source>
        <strain evidence="11 12">SDUM461003</strain>
    </source>
</reference>
<proteinExistence type="inferred from homology"/>
<accession>A0ABU1ATJ9</accession>
<keyword evidence="6" id="KW-0813">Transport</keyword>
<comment type="similarity">
    <text evidence="6">Belongs to the exbB/tolQ family.</text>
</comment>
<dbReference type="PANTHER" id="PTHR30625:SF11">
    <property type="entry name" value="MOTA_TOLQ_EXBB PROTON CHANNEL DOMAIN-CONTAINING PROTEIN"/>
    <property type="match status" value="1"/>
</dbReference>
<keyword evidence="4 8" id="KW-1133">Transmembrane helix</keyword>
<feature type="transmembrane region" description="Helical" evidence="8">
    <location>
        <begin position="172"/>
        <end position="196"/>
    </location>
</feature>
<evidence type="ECO:0000256" key="6">
    <source>
        <dbReference type="RuleBase" id="RU004057"/>
    </source>
</evidence>
<dbReference type="InterPro" id="IPR002898">
    <property type="entry name" value="MotA_ExbB_proton_chnl"/>
</dbReference>
<evidence type="ECO:0000256" key="9">
    <source>
        <dbReference type="SAM" id="SignalP"/>
    </source>
</evidence>
<evidence type="ECO:0000313" key="11">
    <source>
        <dbReference type="EMBL" id="MDQ8206302.1"/>
    </source>
</evidence>
<dbReference type="InterPro" id="IPR050790">
    <property type="entry name" value="ExbB/TolQ_transport"/>
</dbReference>
<keyword evidence="3 8" id="KW-0812">Transmembrane</keyword>
<feature type="transmembrane region" description="Helical" evidence="8">
    <location>
        <begin position="69"/>
        <end position="91"/>
    </location>
</feature>
<evidence type="ECO:0000259" key="10">
    <source>
        <dbReference type="Pfam" id="PF01618"/>
    </source>
</evidence>
<evidence type="ECO:0000256" key="3">
    <source>
        <dbReference type="ARBA" id="ARBA00022692"/>
    </source>
</evidence>
<evidence type="ECO:0000256" key="8">
    <source>
        <dbReference type="SAM" id="Phobius"/>
    </source>
</evidence>
<sequence>MKTLIRVARGLSLVLIASLAMCMTSALSPLFAQPSSGAQSPASSEQTSTTTDTQSGELESVEVDWWEQIVSGGMTMLVLGIVSMAGIAFALERALMIREKYICPRKLAASATICVQNNDFTGLHKLATAHPSTLGRIIIFIVEHRENDYEKISSMAETIGAREIIDQEERTFPLAVVAAIAPLLGLLGTMIGMIEAFQMVAVYGDEGGASMLADSIAKALITTAFGLILAIPSIAAFHYFKHKLHKIGVRLELEMEAIITGLFYVKTSHLKTEEIALDEQKAEPKLAPHS</sequence>
<evidence type="ECO:0000256" key="1">
    <source>
        <dbReference type="ARBA" id="ARBA00004651"/>
    </source>
</evidence>
<dbReference type="RefSeq" id="WP_308948335.1">
    <property type="nucleotide sequence ID" value="NZ_JARXHW010000003.1"/>
</dbReference>
<feature type="region of interest" description="Disordered" evidence="7">
    <location>
        <begin position="37"/>
        <end position="57"/>
    </location>
</feature>
<comment type="caution">
    <text evidence="11">The sequence shown here is derived from an EMBL/GenBank/DDBJ whole genome shotgun (WGS) entry which is preliminary data.</text>
</comment>
<gene>
    <name evidence="11" type="ORF">QEH52_02200</name>
</gene>
<name>A0ABU1ATJ9_9BACT</name>